<name>A0A0V1HQ50_9BILA</name>
<proteinExistence type="predicted"/>
<comment type="caution">
    <text evidence="1">The sequence shown here is derived from an EMBL/GenBank/DDBJ whole genome shotgun (WGS) entry which is preliminary data.</text>
</comment>
<organism evidence="1 2">
    <name type="scientific">Trichinella zimbabwensis</name>
    <dbReference type="NCBI Taxonomy" id="268475"/>
    <lineage>
        <taxon>Eukaryota</taxon>
        <taxon>Metazoa</taxon>
        <taxon>Ecdysozoa</taxon>
        <taxon>Nematoda</taxon>
        <taxon>Enoplea</taxon>
        <taxon>Dorylaimia</taxon>
        <taxon>Trichinellida</taxon>
        <taxon>Trichinellidae</taxon>
        <taxon>Trichinella</taxon>
    </lineage>
</organism>
<dbReference type="AlphaFoldDB" id="A0A0V1HQ50"/>
<evidence type="ECO:0000313" key="2">
    <source>
        <dbReference type="Proteomes" id="UP000055024"/>
    </source>
</evidence>
<accession>A0A0V1HQ50</accession>
<gene>
    <name evidence="1" type="ORF">T11_941</name>
</gene>
<reference evidence="1 2" key="1">
    <citation type="submission" date="2015-01" db="EMBL/GenBank/DDBJ databases">
        <title>Evolution of Trichinella species and genotypes.</title>
        <authorList>
            <person name="Korhonen P.K."/>
            <person name="Edoardo P."/>
            <person name="Giuseppe L.R."/>
            <person name="Gasser R.B."/>
        </authorList>
    </citation>
    <scope>NUCLEOTIDE SEQUENCE [LARGE SCALE GENOMIC DNA]</scope>
    <source>
        <strain evidence="1">ISS1029</strain>
    </source>
</reference>
<sequence length="98" mass="11269">MGNRLCINGKKPEKLKVTFGKPPIVKSVPMDQLPPHPVRPVVNAQSRQACLNHRAWVQSKIYKIGGYVYNASYTQKEYIEPYTEMPSWIDRELPSLKN</sequence>
<protein>
    <submittedName>
        <fullName evidence="1">Uncharacterized protein</fullName>
    </submittedName>
</protein>
<dbReference type="OrthoDB" id="5914154at2759"/>
<dbReference type="EMBL" id="JYDP01000042">
    <property type="protein sequence ID" value="KRZ12258.1"/>
    <property type="molecule type" value="Genomic_DNA"/>
</dbReference>
<keyword evidence="2" id="KW-1185">Reference proteome</keyword>
<evidence type="ECO:0000313" key="1">
    <source>
        <dbReference type="EMBL" id="KRZ12258.1"/>
    </source>
</evidence>
<dbReference type="Proteomes" id="UP000055024">
    <property type="component" value="Unassembled WGS sequence"/>
</dbReference>